<dbReference type="CDD" id="cd00483">
    <property type="entry name" value="HPPK"/>
    <property type="match status" value="1"/>
</dbReference>
<dbReference type="Gene3D" id="3.30.70.560">
    <property type="entry name" value="7,8-Dihydro-6-hydroxymethylpterin-pyrophosphokinase HPPK"/>
    <property type="match status" value="1"/>
</dbReference>
<evidence type="ECO:0000313" key="15">
    <source>
        <dbReference type="EMBL" id="RAI00284.1"/>
    </source>
</evidence>
<dbReference type="GO" id="GO:0016301">
    <property type="term" value="F:kinase activity"/>
    <property type="evidence" value="ECO:0007669"/>
    <property type="project" value="UniProtKB-KW"/>
</dbReference>
<dbReference type="EC" id="2.7.6.3" evidence="3"/>
<feature type="region of interest" description="Disordered" evidence="13">
    <location>
        <begin position="32"/>
        <end position="88"/>
    </location>
</feature>
<dbReference type="UniPathway" id="UPA00077">
    <property type="reaction ID" value="UER00155"/>
</dbReference>
<evidence type="ECO:0000256" key="7">
    <source>
        <dbReference type="ARBA" id="ARBA00022777"/>
    </source>
</evidence>
<name>A0A8B2NSZ7_9HYPH</name>
<feature type="domain" description="7,8-dihydro-6-hydroxymethylpterin-pyrophosphokinase" evidence="14">
    <location>
        <begin position="114"/>
        <end position="245"/>
    </location>
</feature>
<dbReference type="Proteomes" id="UP000249590">
    <property type="component" value="Unassembled WGS sequence"/>
</dbReference>
<keyword evidence="9" id="KW-0289">Folate biosynthesis</keyword>
<comment type="caution">
    <text evidence="15">The sequence shown here is derived from an EMBL/GenBank/DDBJ whole genome shotgun (WGS) entry which is preliminary data.</text>
</comment>
<evidence type="ECO:0000259" key="14">
    <source>
        <dbReference type="Pfam" id="PF01288"/>
    </source>
</evidence>
<keyword evidence="8" id="KW-0067">ATP-binding</keyword>
<protein>
    <recommendedName>
        <fullName evidence="4">2-amino-4-hydroxy-6-hydroxymethyldihydropteridine pyrophosphokinase</fullName>
        <ecNumber evidence="3">2.7.6.3</ecNumber>
    </recommendedName>
    <alternativeName>
        <fullName evidence="11">6-hydroxymethyl-7,8-dihydropterin pyrophosphokinase</fullName>
    </alternativeName>
    <alternativeName>
        <fullName evidence="12">7,8-dihydro-6-hydroxymethylpterin-pyrophosphokinase</fullName>
    </alternativeName>
</protein>
<dbReference type="GO" id="GO:0046656">
    <property type="term" value="P:folic acid biosynthetic process"/>
    <property type="evidence" value="ECO:0007669"/>
    <property type="project" value="UniProtKB-KW"/>
</dbReference>
<evidence type="ECO:0000256" key="3">
    <source>
        <dbReference type="ARBA" id="ARBA00013253"/>
    </source>
</evidence>
<keyword evidence="7 15" id="KW-0418">Kinase</keyword>
<proteinExistence type="inferred from homology"/>
<gene>
    <name evidence="15" type="primary">folK</name>
    <name evidence="15" type="ORF">DLJ53_18245</name>
</gene>
<evidence type="ECO:0000256" key="1">
    <source>
        <dbReference type="ARBA" id="ARBA00005051"/>
    </source>
</evidence>
<dbReference type="PANTHER" id="PTHR43071">
    <property type="entry name" value="2-AMINO-4-HYDROXY-6-HYDROXYMETHYLDIHYDROPTERIDINE PYROPHOSPHOKINASE"/>
    <property type="match status" value="1"/>
</dbReference>
<dbReference type="AlphaFoldDB" id="A0A8B2NSZ7"/>
<evidence type="ECO:0000256" key="12">
    <source>
        <dbReference type="ARBA" id="ARBA00033413"/>
    </source>
</evidence>
<evidence type="ECO:0000256" key="10">
    <source>
        <dbReference type="ARBA" id="ARBA00029409"/>
    </source>
</evidence>
<evidence type="ECO:0000256" key="6">
    <source>
        <dbReference type="ARBA" id="ARBA00022741"/>
    </source>
</evidence>
<keyword evidence="5" id="KW-0808">Transferase</keyword>
<comment type="function">
    <text evidence="10">Catalyzes the transfer of pyrophosphate from adenosine triphosphate (ATP) to 6-hydroxymethyl-7,8-dihydropterin, an enzymatic step in folate biosynthesis pathway.</text>
</comment>
<evidence type="ECO:0000313" key="16">
    <source>
        <dbReference type="Proteomes" id="UP000249590"/>
    </source>
</evidence>
<evidence type="ECO:0000256" key="8">
    <source>
        <dbReference type="ARBA" id="ARBA00022840"/>
    </source>
</evidence>
<dbReference type="GO" id="GO:0005524">
    <property type="term" value="F:ATP binding"/>
    <property type="evidence" value="ECO:0007669"/>
    <property type="project" value="UniProtKB-KW"/>
</dbReference>
<evidence type="ECO:0000256" key="4">
    <source>
        <dbReference type="ARBA" id="ARBA00016218"/>
    </source>
</evidence>
<feature type="compositionally biased region" description="Basic residues" evidence="13">
    <location>
        <begin position="50"/>
        <end position="60"/>
    </location>
</feature>
<dbReference type="GO" id="GO:0046654">
    <property type="term" value="P:tetrahydrofolate biosynthetic process"/>
    <property type="evidence" value="ECO:0007669"/>
    <property type="project" value="UniProtKB-UniPathway"/>
</dbReference>
<evidence type="ECO:0000256" key="9">
    <source>
        <dbReference type="ARBA" id="ARBA00022909"/>
    </source>
</evidence>
<keyword evidence="16" id="KW-1185">Reference proteome</keyword>
<keyword evidence="6" id="KW-0547">Nucleotide-binding</keyword>
<dbReference type="NCBIfam" id="TIGR01498">
    <property type="entry name" value="folK"/>
    <property type="match status" value="1"/>
</dbReference>
<evidence type="ECO:0000256" key="11">
    <source>
        <dbReference type="ARBA" id="ARBA00029766"/>
    </source>
</evidence>
<accession>A0A8B2NSZ7</accession>
<dbReference type="PANTHER" id="PTHR43071:SF1">
    <property type="entry name" value="2-AMINO-4-HYDROXY-6-HYDROXYMETHYLDIHYDROPTERIDINE PYROPHOSPHOKINASE"/>
    <property type="match status" value="1"/>
</dbReference>
<evidence type="ECO:0000256" key="2">
    <source>
        <dbReference type="ARBA" id="ARBA00005810"/>
    </source>
</evidence>
<dbReference type="InterPro" id="IPR000550">
    <property type="entry name" value="Hppk"/>
</dbReference>
<organism evidence="15 16">
    <name type="scientific">Acuticoccus sediminis</name>
    <dbReference type="NCBI Taxonomy" id="2184697"/>
    <lineage>
        <taxon>Bacteria</taxon>
        <taxon>Pseudomonadati</taxon>
        <taxon>Pseudomonadota</taxon>
        <taxon>Alphaproteobacteria</taxon>
        <taxon>Hyphomicrobiales</taxon>
        <taxon>Amorphaceae</taxon>
        <taxon>Acuticoccus</taxon>
    </lineage>
</organism>
<evidence type="ECO:0000256" key="5">
    <source>
        <dbReference type="ARBA" id="ARBA00022679"/>
    </source>
</evidence>
<evidence type="ECO:0000256" key="13">
    <source>
        <dbReference type="SAM" id="MobiDB-lite"/>
    </source>
</evidence>
<dbReference type="Pfam" id="PF01288">
    <property type="entry name" value="HPPK"/>
    <property type="match status" value="1"/>
</dbReference>
<dbReference type="EMBL" id="QHHQ01000004">
    <property type="protein sequence ID" value="RAI00284.1"/>
    <property type="molecule type" value="Genomic_DNA"/>
</dbReference>
<sequence length="268" mass="29094">MKPAPPPAPPGACAKASVMNMTNLMIGWPRERKRPASGFAGVRRSAQRLQRGRGKLRQLNRRSTGPDTTPGRIRPQDKPSAPSMTGRDLIRRAGRLCGGLVRKTWRQSVPVATLALGSNLGERAAMLDRAEAAFADLPATVLAASSRHVTPALLPPGAPPDWNIAYLNSVVQIDTELSPLALLDGIKGIEHALGRRPGPRWSPRLIDIDILAYGDAVITTERLTIPHPEIAARLFVLRPWSEIDPGWRHPVTGVSVEEMLSVLEAERA</sequence>
<dbReference type="GO" id="GO:0003848">
    <property type="term" value="F:2-amino-4-hydroxy-6-hydroxymethyldihydropteridine diphosphokinase activity"/>
    <property type="evidence" value="ECO:0007669"/>
    <property type="project" value="UniProtKB-EC"/>
</dbReference>
<comment type="pathway">
    <text evidence="1">Cofactor biosynthesis; tetrahydrofolate biosynthesis; 2-amino-4-hydroxy-6-hydroxymethyl-7,8-dihydropteridine diphosphate from 7,8-dihydroneopterin triphosphate: step 4/4.</text>
</comment>
<reference evidence="15 16" key="1">
    <citation type="submission" date="2018-05" db="EMBL/GenBank/DDBJ databases">
        <title>Acuticoccus sediminis sp. nov., isolated from deep-sea sediment of Indian Ocean.</title>
        <authorList>
            <person name="Liu X."/>
            <person name="Lai Q."/>
            <person name="Du Y."/>
            <person name="Sun F."/>
            <person name="Zhang X."/>
            <person name="Wang S."/>
            <person name="Shao Z."/>
        </authorList>
    </citation>
    <scope>NUCLEOTIDE SEQUENCE [LARGE SCALE GENOMIC DNA]</scope>
    <source>
        <strain evidence="15 16">PTG4-2</strain>
    </source>
</reference>
<dbReference type="InterPro" id="IPR035907">
    <property type="entry name" value="Hppk_sf"/>
</dbReference>
<comment type="similarity">
    <text evidence="2">Belongs to the HPPK family.</text>
</comment>
<dbReference type="SUPFAM" id="SSF55083">
    <property type="entry name" value="6-hydroxymethyl-7,8-dihydropterin pyrophosphokinase, HPPK"/>
    <property type="match status" value="1"/>
</dbReference>